<evidence type="ECO:0000256" key="11">
    <source>
        <dbReference type="ARBA" id="ARBA00034247"/>
    </source>
</evidence>
<dbReference type="NCBIfam" id="TIGR00254">
    <property type="entry name" value="GGDEF"/>
    <property type="match status" value="1"/>
</dbReference>
<gene>
    <name evidence="13" type="ORF">Tasa_058_030</name>
</gene>
<keyword evidence="5" id="KW-0808">Transferase</keyword>
<dbReference type="SUPFAM" id="SSF55073">
    <property type="entry name" value="Nucleotide cyclase"/>
    <property type="match status" value="1"/>
</dbReference>
<evidence type="ECO:0000256" key="8">
    <source>
        <dbReference type="ARBA" id="ARBA00022842"/>
    </source>
</evidence>
<accession>A0A0D6MQP8</accession>
<evidence type="ECO:0000256" key="3">
    <source>
        <dbReference type="ARBA" id="ARBA00015125"/>
    </source>
</evidence>
<dbReference type="PANTHER" id="PTHR45138">
    <property type="entry name" value="REGULATORY COMPONENTS OF SENSORY TRANSDUCTION SYSTEM"/>
    <property type="match status" value="1"/>
</dbReference>
<dbReference type="InterPro" id="IPR044398">
    <property type="entry name" value="Globin-sensor_dom"/>
</dbReference>
<dbReference type="InterPro" id="IPR000160">
    <property type="entry name" value="GGDEF_dom"/>
</dbReference>
<dbReference type="GO" id="GO:0046872">
    <property type="term" value="F:metal ion binding"/>
    <property type="evidence" value="ECO:0007669"/>
    <property type="project" value="UniProtKB-KW"/>
</dbReference>
<dbReference type="PROSITE" id="PS50887">
    <property type="entry name" value="GGDEF"/>
    <property type="match status" value="1"/>
</dbReference>
<dbReference type="GO" id="GO:0052621">
    <property type="term" value="F:diguanylate cyclase activity"/>
    <property type="evidence" value="ECO:0007669"/>
    <property type="project" value="UniProtKB-EC"/>
</dbReference>
<dbReference type="PANTHER" id="PTHR45138:SF9">
    <property type="entry name" value="DIGUANYLATE CYCLASE DGCM-RELATED"/>
    <property type="match status" value="1"/>
</dbReference>
<sequence>MLTELAPHGAPATADEWQKRLARVAPDIASLVASVVESHADACVETFYSVLLTQPDATDFLSHQMVNTQLRAGLHKWLLTLFSRKTPDANVLVATQARIGAAHARIHVPIHIVMQGARLLKGVIRQFLFERDLSRDTLFRAISHVGDMIDIAVEFMSQAFVQDLQKGAVADEAYRLVSLGQDVTLEREIQRSALLDWSHKLLFNLWDATPTSVIPLEKSDFGLWLTHKGNVLFQGTPGIEQVRVIVSRIDAELVPALVKSKPPASALIQNLQTTVNEIRFLIDQLFKETEAVEGGRDPLTHMLNRRFLPTILGREVKLSLHRGTPFSVLMLDVDHFKAINTTLGHSGGDSVLRGIAELIVDACRVTDFIFRYGGEEFLIALVETDREGAWHAAERIRQTVEQNTNTMGWGEDVRVTISIGIATFDGHPDYTHLIEEADRALYAAKAAGRNRCVASTETCIQSEA</sequence>
<evidence type="ECO:0000259" key="12">
    <source>
        <dbReference type="PROSITE" id="PS50887"/>
    </source>
</evidence>
<comment type="caution">
    <text evidence="13">The sequence shown here is derived from an EMBL/GenBank/DDBJ whole genome shotgun (WGS) entry which is preliminary data.</text>
</comment>
<evidence type="ECO:0000256" key="6">
    <source>
        <dbReference type="ARBA" id="ARBA00022723"/>
    </source>
</evidence>
<dbReference type="Pfam" id="PF11563">
    <property type="entry name" value="Protoglobin"/>
    <property type="match status" value="1"/>
</dbReference>
<dbReference type="CDD" id="cd01949">
    <property type="entry name" value="GGDEF"/>
    <property type="match status" value="1"/>
</dbReference>
<evidence type="ECO:0000256" key="5">
    <source>
        <dbReference type="ARBA" id="ARBA00022679"/>
    </source>
</evidence>
<dbReference type="InterPro" id="IPR029787">
    <property type="entry name" value="Nucleotide_cyclase"/>
</dbReference>
<reference evidence="13 14" key="1">
    <citation type="submission" date="2012-10" db="EMBL/GenBank/DDBJ databases">
        <title>Genome sequencing of Tanticharoenia sakaeratensis NBRC 103193.</title>
        <authorList>
            <person name="Azuma Y."/>
            <person name="Hadano H."/>
            <person name="Hirakawa H."/>
            <person name="Matsushita K."/>
        </authorList>
    </citation>
    <scope>NUCLEOTIDE SEQUENCE [LARGE SCALE GENOMIC DNA]</scope>
    <source>
        <strain evidence="13 14">NBRC 103193</strain>
    </source>
</reference>
<evidence type="ECO:0000256" key="10">
    <source>
        <dbReference type="ARBA" id="ARBA00029839"/>
    </source>
</evidence>
<keyword evidence="7" id="KW-0547">Nucleotide-binding</keyword>
<dbReference type="STRING" id="1231623.Tasa_058_030"/>
<protein>
    <recommendedName>
        <fullName evidence="3">Diguanylate cyclase DosC</fullName>
        <ecNumber evidence="2">2.7.7.65</ecNumber>
    </recommendedName>
    <alternativeName>
        <fullName evidence="10">Direct oxygen-sensing cyclase</fullName>
    </alternativeName>
</protein>
<evidence type="ECO:0000313" key="14">
    <source>
        <dbReference type="Proteomes" id="UP000032679"/>
    </source>
</evidence>
<evidence type="ECO:0000256" key="2">
    <source>
        <dbReference type="ARBA" id="ARBA00012528"/>
    </source>
</evidence>
<dbReference type="GO" id="GO:1902201">
    <property type="term" value="P:negative regulation of bacterial-type flagellum-dependent cell motility"/>
    <property type="evidence" value="ECO:0007669"/>
    <property type="project" value="TreeGrafter"/>
</dbReference>
<dbReference type="UniPathway" id="UPA00599"/>
<evidence type="ECO:0000313" key="13">
    <source>
        <dbReference type="EMBL" id="GAN55756.1"/>
    </source>
</evidence>
<dbReference type="EC" id="2.7.7.65" evidence="2"/>
<keyword evidence="4" id="KW-0349">Heme</keyword>
<dbReference type="SMART" id="SM00267">
    <property type="entry name" value="GGDEF"/>
    <property type="match status" value="1"/>
</dbReference>
<dbReference type="GO" id="GO:0005886">
    <property type="term" value="C:plasma membrane"/>
    <property type="evidence" value="ECO:0007669"/>
    <property type="project" value="TreeGrafter"/>
</dbReference>
<name>A0A0D6MQP8_9PROT</name>
<keyword evidence="8" id="KW-0460">Magnesium</keyword>
<proteinExistence type="predicted"/>
<dbReference type="Gene3D" id="3.30.70.270">
    <property type="match status" value="1"/>
</dbReference>
<keyword evidence="14" id="KW-1185">Reference proteome</keyword>
<dbReference type="AlphaFoldDB" id="A0A0D6MQP8"/>
<dbReference type="Gene3D" id="1.10.490.10">
    <property type="entry name" value="Globins"/>
    <property type="match status" value="1"/>
</dbReference>
<keyword evidence="6" id="KW-0479">Metal-binding</keyword>
<dbReference type="RefSeq" id="WP_048851187.1">
    <property type="nucleotide sequence ID" value="NZ_BALE01000058.1"/>
</dbReference>
<comment type="cofactor">
    <cofactor evidence="1">
        <name>heme</name>
        <dbReference type="ChEBI" id="CHEBI:30413"/>
    </cofactor>
</comment>
<dbReference type="InterPro" id="IPR050469">
    <property type="entry name" value="Diguanylate_Cyclase"/>
</dbReference>
<evidence type="ECO:0000256" key="7">
    <source>
        <dbReference type="ARBA" id="ARBA00022741"/>
    </source>
</evidence>
<dbReference type="InterPro" id="IPR039435">
    <property type="entry name" value="DosC_GS"/>
</dbReference>
<dbReference type="Proteomes" id="UP000032679">
    <property type="component" value="Unassembled WGS sequence"/>
</dbReference>
<dbReference type="SUPFAM" id="SSF46458">
    <property type="entry name" value="Globin-like"/>
    <property type="match status" value="1"/>
</dbReference>
<dbReference type="EMBL" id="BALE01000058">
    <property type="protein sequence ID" value="GAN55756.1"/>
    <property type="molecule type" value="Genomic_DNA"/>
</dbReference>
<dbReference type="InterPro" id="IPR043128">
    <property type="entry name" value="Rev_trsase/Diguanyl_cyclase"/>
</dbReference>
<evidence type="ECO:0000256" key="4">
    <source>
        <dbReference type="ARBA" id="ARBA00022617"/>
    </source>
</evidence>
<dbReference type="GO" id="GO:0019825">
    <property type="term" value="F:oxygen binding"/>
    <property type="evidence" value="ECO:0007669"/>
    <property type="project" value="InterPro"/>
</dbReference>
<dbReference type="OrthoDB" id="9812260at2"/>
<dbReference type="Pfam" id="PF21118">
    <property type="entry name" value="DosC_2nd"/>
    <property type="match status" value="1"/>
</dbReference>
<keyword evidence="9" id="KW-0408">Iron</keyword>
<dbReference type="InterPro" id="IPR012292">
    <property type="entry name" value="Globin/Proto"/>
</dbReference>
<evidence type="ECO:0000256" key="9">
    <source>
        <dbReference type="ARBA" id="ARBA00023004"/>
    </source>
</evidence>
<dbReference type="Pfam" id="PF00990">
    <property type="entry name" value="GGDEF"/>
    <property type="match status" value="1"/>
</dbReference>
<comment type="catalytic activity">
    <reaction evidence="11">
        <text>2 GTP = 3',3'-c-di-GMP + 2 diphosphate</text>
        <dbReference type="Rhea" id="RHEA:24898"/>
        <dbReference type="ChEBI" id="CHEBI:33019"/>
        <dbReference type="ChEBI" id="CHEBI:37565"/>
        <dbReference type="ChEBI" id="CHEBI:58805"/>
        <dbReference type="EC" id="2.7.7.65"/>
    </reaction>
</comment>
<evidence type="ECO:0000256" key="1">
    <source>
        <dbReference type="ARBA" id="ARBA00001971"/>
    </source>
</evidence>
<feature type="domain" description="GGDEF" evidence="12">
    <location>
        <begin position="324"/>
        <end position="457"/>
    </location>
</feature>
<organism evidence="13 14">
    <name type="scientific">Tanticharoenia sakaeratensis NBRC 103193</name>
    <dbReference type="NCBI Taxonomy" id="1231623"/>
    <lineage>
        <taxon>Bacteria</taxon>
        <taxon>Pseudomonadati</taxon>
        <taxon>Pseudomonadota</taxon>
        <taxon>Alphaproteobacteria</taxon>
        <taxon>Acetobacterales</taxon>
        <taxon>Acetobacteraceae</taxon>
        <taxon>Tanticharoenia</taxon>
    </lineage>
</organism>
<dbReference type="GO" id="GO:0020037">
    <property type="term" value="F:heme binding"/>
    <property type="evidence" value="ECO:0007669"/>
    <property type="project" value="InterPro"/>
</dbReference>
<dbReference type="FunFam" id="3.30.70.270:FF:000001">
    <property type="entry name" value="Diguanylate cyclase domain protein"/>
    <property type="match status" value="1"/>
</dbReference>
<dbReference type="GO" id="GO:0000166">
    <property type="term" value="F:nucleotide binding"/>
    <property type="evidence" value="ECO:0007669"/>
    <property type="project" value="UniProtKB-KW"/>
</dbReference>
<dbReference type="GO" id="GO:0043709">
    <property type="term" value="P:cell adhesion involved in single-species biofilm formation"/>
    <property type="evidence" value="ECO:0007669"/>
    <property type="project" value="TreeGrafter"/>
</dbReference>
<dbReference type="CDD" id="cd14757">
    <property type="entry name" value="GS_EcDosC-like_GGDEF"/>
    <property type="match status" value="1"/>
</dbReference>
<dbReference type="InterPro" id="IPR009050">
    <property type="entry name" value="Globin-like_sf"/>
</dbReference>
<dbReference type="InterPro" id="IPR048442">
    <property type="entry name" value="DosC_2nd"/>
</dbReference>